<keyword evidence="2" id="KW-0238">DNA-binding</keyword>
<sequence length="198" mass="21296">MREQIFLGKLPSGSRLPGEKKLADMLHLSRPTLREALRILAHEGLVVSRWGDGTFITDQLPRIVDGRLSARTAVSPSSWIEPDWNGHDESPMMTAAPDSVAEALGIAPGSTVLMLRRHYAAAERFMARVDVFHRVGSPAAVTSGTPPAARSAVRIGTVSENGEALFQIVETVFDPAGGVSHVVVVSRTTSVPLRLATR</sequence>
<reference evidence="5 6" key="1">
    <citation type="submission" date="2013-08" db="EMBL/GenBank/DDBJ databases">
        <title>The genome sequence of Skermanella stibiiresistens.</title>
        <authorList>
            <person name="Zhu W."/>
            <person name="Wang G."/>
        </authorList>
    </citation>
    <scope>NUCLEOTIDE SEQUENCE [LARGE SCALE GENOMIC DNA]</scope>
    <source>
        <strain evidence="5 6">SB22</strain>
    </source>
</reference>
<keyword evidence="3" id="KW-0804">Transcription</keyword>
<dbReference type="Pfam" id="PF00392">
    <property type="entry name" value="GntR"/>
    <property type="match status" value="1"/>
</dbReference>
<evidence type="ECO:0000313" key="5">
    <source>
        <dbReference type="EMBL" id="EWY38689.1"/>
    </source>
</evidence>
<gene>
    <name evidence="5" type="ORF">N825_10880</name>
</gene>
<dbReference type="CDD" id="cd07377">
    <property type="entry name" value="WHTH_GntR"/>
    <property type="match status" value="1"/>
</dbReference>
<dbReference type="PANTHER" id="PTHR44846:SF17">
    <property type="entry name" value="GNTR-FAMILY TRANSCRIPTIONAL REGULATOR"/>
    <property type="match status" value="1"/>
</dbReference>
<comment type="caution">
    <text evidence="5">The sequence shown here is derived from an EMBL/GenBank/DDBJ whole genome shotgun (WGS) entry which is preliminary data.</text>
</comment>
<dbReference type="SMART" id="SM00345">
    <property type="entry name" value="HTH_GNTR"/>
    <property type="match status" value="1"/>
</dbReference>
<dbReference type="InterPro" id="IPR050679">
    <property type="entry name" value="Bact_HTH_transcr_reg"/>
</dbReference>
<dbReference type="SUPFAM" id="SSF64288">
    <property type="entry name" value="Chorismate lyase-like"/>
    <property type="match status" value="1"/>
</dbReference>
<dbReference type="InterPro" id="IPR000524">
    <property type="entry name" value="Tscrpt_reg_HTH_GntR"/>
</dbReference>
<dbReference type="PROSITE" id="PS50949">
    <property type="entry name" value="HTH_GNTR"/>
    <property type="match status" value="1"/>
</dbReference>
<dbReference type="STRING" id="1385369.N825_10880"/>
<dbReference type="Gene3D" id="3.40.1410.10">
    <property type="entry name" value="Chorismate lyase-like"/>
    <property type="match status" value="1"/>
</dbReference>
<dbReference type="InterPro" id="IPR036388">
    <property type="entry name" value="WH-like_DNA-bd_sf"/>
</dbReference>
<dbReference type="SUPFAM" id="SSF46785">
    <property type="entry name" value="Winged helix' DNA-binding domain"/>
    <property type="match status" value="1"/>
</dbReference>
<dbReference type="AlphaFoldDB" id="W9GY22"/>
<evidence type="ECO:0000256" key="1">
    <source>
        <dbReference type="ARBA" id="ARBA00023015"/>
    </source>
</evidence>
<keyword evidence="6" id="KW-1185">Reference proteome</keyword>
<dbReference type="EMBL" id="AVFL01000016">
    <property type="protein sequence ID" value="EWY38689.1"/>
    <property type="molecule type" value="Genomic_DNA"/>
</dbReference>
<dbReference type="Gene3D" id="1.10.10.10">
    <property type="entry name" value="Winged helix-like DNA-binding domain superfamily/Winged helix DNA-binding domain"/>
    <property type="match status" value="1"/>
</dbReference>
<evidence type="ECO:0000256" key="3">
    <source>
        <dbReference type="ARBA" id="ARBA00023163"/>
    </source>
</evidence>
<dbReference type="PRINTS" id="PR00035">
    <property type="entry name" value="HTHGNTR"/>
</dbReference>
<dbReference type="InterPro" id="IPR028978">
    <property type="entry name" value="Chorismate_lyase_/UTRA_dom_sf"/>
</dbReference>
<evidence type="ECO:0000256" key="2">
    <source>
        <dbReference type="ARBA" id="ARBA00023125"/>
    </source>
</evidence>
<proteinExistence type="predicted"/>
<dbReference type="GO" id="GO:0045892">
    <property type="term" value="P:negative regulation of DNA-templated transcription"/>
    <property type="evidence" value="ECO:0007669"/>
    <property type="project" value="TreeGrafter"/>
</dbReference>
<organism evidence="5 6">
    <name type="scientific">Skermanella stibiiresistens SB22</name>
    <dbReference type="NCBI Taxonomy" id="1385369"/>
    <lineage>
        <taxon>Bacteria</taxon>
        <taxon>Pseudomonadati</taxon>
        <taxon>Pseudomonadota</taxon>
        <taxon>Alphaproteobacteria</taxon>
        <taxon>Rhodospirillales</taxon>
        <taxon>Azospirillaceae</taxon>
        <taxon>Skermanella</taxon>
    </lineage>
</organism>
<dbReference type="GO" id="GO:0003677">
    <property type="term" value="F:DNA binding"/>
    <property type="evidence" value="ECO:0007669"/>
    <property type="project" value="UniProtKB-KW"/>
</dbReference>
<dbReference type="PANTHER" id="PTHR44846">
    <property type="entry name" value="MANNOSYL-D-GLYCERATE TRANSPORT/METABOLISM SYSTEM REPRESSOR MNGR-RELATED"/>
    <property type="match status" value="1"/>
</dbReference>
<protein>
    <submittedName>
        <fullName evidence="5">GntR family transcriptional regulator</fullName>
    </submittedName>
</protein>
<keyword evidence="1" id="KW-0805">Transcription regulation</keyword>
<evidence type="ECO:0000313" key="6">
    <source>
        <dbReference type="Proteomes" id="UP000019486"/>
    </source>
</evidence>
<accession>W9GY22</accession>
<name>W9GY22_9PROT</name>
<feature type="domain" description="HTH gntR-type" evidence="4">
    <location>
        <begin position="1"/>
        <end position="59"/>
    </location>
</feature>
<dbReference type="Proteomes" id="UP000019486">
    <property type="component" value="Unassembled WGS sequence"/>
</dbReference>
<evidence type="ECO:0000259" key="4">
    <source>
        <dbReference type="PROSITE" id="PS50949"/>
    </source>
</evidence>
<dbReference type="GO" id="GO:0003700">
    <property type="term" value="F:DNA-binding transcription factor activity"/>
    <property type="evidence" value="ECO:0007669"/>
    <property type="project" value="InterPro"/>
</dbReference>
<dbReference type="InterPro" id="IPR036390">
    <property type="entry name" value="WH_DNA-bd_sf"/>
</dbReference>